<dbReference type="InterPro" id="IPR011990">
    <property type="entry name" value="TPR-like_helical_dom_sf"/>
</dbReference>
<evidence type="ECO:0000256" key="2">
    <source>
        <dbReference type="ARBA" id="ARBA00006275"/>
    </source>
</evidence>
<comment type="subcellular location">
    <subcellularLocation>
        <location evidence="1">Cell outer membrane</location>
    </subcellularLocation>
</comment>
<evidence type="ECO:0000313" key="9">
    <source>
        <dbReference type="Proteomes" id="UP000183209"/>
    </source>
</evidence>
<evidence type="ECO:0000256" key="3">
    <source>
        <dbReference type="ARBA" id="ARBA00022729"/>
    </source>
</evidence>
<feature type="domain" description="RagB/SusD" evidence="6">
    <location>
        <begin position="306"/>
        <end position="578"/>
    </location>
</feature>
<keyword evidence="3" id="KW-0732">Signal</keyword>
<evidence type="ECO:0000313" key="8">
    <source>
        <dbReference type="EMBL" id="SFS43413.1"/>
    </source>
</evidence>
<dbReference type="Gene3D" id="1.25.40.390">
    <property type="match status" value="1"/>
</dbReference>
<evidence type="ECO:0000256" key="5">
    <source>
        <dbReference type="ARBA" id="ARBA00023237"/>
    </source>
</evidence>
<dbReference type="AlphaFoldDB" id="A0A1I6PT76"/>
<dbReference type="GO" id="GO:0009279">
    <property type="term" value="C:cell outer membrane"/>
    <property type="evidence" value="ECO:0007669"/>
    <property type="project" value="UniProtKB-SubCell"/>
</dbReference>
<dbReference type="RefSeq" id="WP_074976608.1">
    <property type="nucleotide sequence ID" value="NZ_FPAG01000001.1"/>
</dbReference>
<sequence length="579" mass="64974">MKSIRIVSFIASIMLLVGCNEDFLDRPDLDNITTDNYWQTPNDLNLFVIQFYTSFPGWSPGEWSGGIYWYDASSDNMLRTNVNNRLSGRNTINSGNGNWNYSNIRSVNTMLSKYQEIDAPFDEMSQYVGEGYFFRAYYYFNLVRSYGDVPWITDPLSPDSEELYSERTPRNEVINNILADLDKAIEYMPSGEVSNGNRLNKEIALLFKSRVALYEGTWEKYHSGTPFGVSGSDGTQFLQIAANTAKQLIDNPAGYGVYNTGATDNDYWVLFNQTDFSGHPEVMLWRAFDRDLGIAHNGQRYLPRIGGDVGLTKDLVDQYLCADGLPISLSGQYQGDQGLENVSANRDPRFAQTVYLPGDPMEEVNGEIITAFEQAPLGQSGSAGCPSGYMVFKGANPDPAQYSSGGVGTTSSPIFRFAEVLLNYAEAKAELGTITQTDIDMTINALRDRVGMPHLTLNSIPADPNWNFPELSPIINEVRRERHVEFAAEGYRFDDIMRWQAADELIVNKRFKGVYFVQEDFPNLTPGVDVLVDADGYVDPHQNQIASGNQFNVNRDYLLPVPLNEITLNPKLEQNPGWE</sequence>
<accession>A0A1I6PT76</accession>
<proteinExistence type="inferred from homology"/>
<dbReference type="Pfam" id="PF07980">
    <property type="entry name" value="SusD_RagB"/>
    <property type="match status" value="1"/>
</dbReference>
<evidence type="ECO:0000259" key="6">
    <source>
        <dbReference type="Pfam" id="PF07980"/>
    </source>
</evidence>
<feature type="domain" description="SusD-like N-terminal" evidence="7">
    <location>
        <begin position="66"/>
        <end position="213"/>
    </location>
</feature>
<dbReference type="Pfam" id="PF14322">
    <property type="entry name" value="SusD-like_3"/>
    <property type="match status" value="1"/>
</dbReference>
<evidence type="ECO:0000256" key="4">
    <source>
        <dbReference type="ARBA" id="ARBA00023136"/>
    </source>
</evidence>
<evidence type="ECO:0000259" key="7">
    <source>
        <dbReference type="Pfam" id="PF14322"/>
    </source>
</evidence>
<name>A0A1I6PT76_9FLAO</name>
<dbReference type="Proteomes" id="UP000183209">
    <property type="component" value="Unassembled WGS sequence"/>
</dbReference>
<dbReference type="InterPro" id="IPR033985">
    <property type="entry name" value="SusD-like_N"/>
</dbReference>
<dbReference type="PROSITE" id="PS51257">
    <property type="entry name" value="PROKAR_LIPOPROTEIN"/>
    <property type="match status" value="1"/>
</dbReference>
<evidence type="ECO:0000256" key="1">
    <source>
        <dbReference type="ARBA" id="ARBA00004442"/>
    </source>
</evidence>
<comment type="similarity">
    <text evidence="2">Belongs to the SusD family.</text>
</comment>
<keyword evidence="5" id="KW-0998">Cell outer membrane</keyword>
<dbReference type="EMBL" id="FPAG01000001">
    <property type="protein sequence ID" value="SFS43413.1"/>
    <property type="molecule type" value="Genomic_DNA"/>
</dbReference>
<reference evidence="8 9" key="1">
    <citation type="submission" date="2016-10" db="EMBL/GenBank/DDBJ databases">
        <authorList>
            <person name="de Groot N.N."/>
        </authorList>
    </citation>
    <scope>NUCLEOTIDE SEQUENCE [LARGE SCALE GENOMIC DNA]</scope>
    <source>
        <strain evidence="8 9">CGMCC 1.6114</strain>
    </source>
</reference>
<keyword evidence="4" id="KW-0472">Membrane</keyword>
<dbReference type="SUPFAM" id="SSF48452">
    <property type="entry name" value="TPR-like"/>
    <property type="match status" value="1"/>
</dbReference>
<dbReference type="InterPro" id="IPR012944">
    <property type="entry name" value="SusD_RagB_dom"/>
</dbReference>
<protein>
    <submittedName>
        <fullName evidence="8">Starch-binding associating with outer membrane</fullName>
    </submittedName>
</protein>
<gene>
    <name evidence="8" type="ORF">SAMN04487906_0463</name>
</gene>
<dbReference type="OrthoDB" id="5694214at2"/>
<organism evidence="8 9">
    <name type="scientific">Zhouia amylolytica</name>
    <dbReference type="NCBI Taxonomy" id="376730"/>
    <lineage>
        <taxon>Bacteria</taxon>
        <taxon>Pseudomonadati</taxon>
        <taxon>Bacteroidota</taxon>
        <taxon>Flavobacteriia</taxon>
        <taxon>Flavobacteriales</taxon>
        <taxon>Flavobacteriaceae</taxon>
        <taxon>Zhouia</taxon>
    </lineage>
</organism>